<proteinExistence type="predicted"/>
<organism evidence="1 2">
    <name type="scientific">Colletotrichum truncatum</name>
    <name type="common">Anthracnose fungus</name>
    <name type="synonym">Colletotrichum capsici</name>
    <dbReference type="NCBI Taxonomy" id="5467"/>
    <lineage>
        <taxon>Eukaryota</taxon>
        <taxon>Fungi</taxon>
        <taxon>Dikarya</taxon>
        <taxon>Ascomycota</taxon>
        <taxon>Pezizomycotina</taxon>
        <taxon>Sordariomycetes</taxon>
        <taxon>Hypocreomycetidae</taxon>
        <taxon>Glomerellales</taxon>
        <taxon>Glomerellaceae</taxon>
        <taxon>Colletotrichum</taxon>
        <taxon>Colletotrichum truncatum species complex</taxon>
    </lineage>
</organism>
<keyword evidence="2" id="KW-1185">Reference proteome</keyword>
<dbReference type="EMBL" id="VUJX02000017">
    <property type="protein sequence ID" value="KAL0929464.1"/>
    <property type="molecule type" value="Genomic_DNA"/>
</dbReference>
<evidence type="ECO:0000313" key="1">
    <source>
        <dbReference type="EMBL" id="KAL0929464.1"/>
    </source>
</evidence>
<gene>
    <name evidence="1" type="ORF">CTRU02_215630</name>
</gene>
<protein>
    <submittedName>
        <fullName evidence="1">Kinesin light chain</fullName>
    </submittedName>
</protein>
<sequence length="279" mass="31341">MAAFCGSNSRIYNKGSSRALYAYEQETNSSQAVLVPYIKNPDFVERSEVLHQLKLLFGHQKSHGQITQSRSRVALYGLGGIGKTQIALAYVFWLQHVHPDISVFWVHASNAERFYQAYSSIAQECGIPGYDDPQADMLALVKAWLGKESQGRWLMVIDNADDLQLFFPPSESNTTNMHQLAQPQGGFGHYLPECHHGSVLITTRNKQVGSRLVRGKQVIEVKKMVDSETRQLIHAILDDEIPAEDVSLLSTRLEYLPLALAQAAAFMLSQRIRTAIRRK</sequence>
<comment type="caution">
    <text evidence="1">The sequence shown here is derived from an EMBL/GenBank/DDBJ whole genome shotgun (WGS) entry which is preliminary data.</text>
</comment>
<accession>A0ACC3YC84</accession>
<name>A0ACC3YC84_COLTU</name>
<reference evidence="1 2" key="1">
    <citation type="journal article" date="2020" name="Phytopathology">
        <title>Genome Sequence Resources of Colletotrichum truncatum, C. plurivorum, C. musicola, and C. sojae: Four Species Pathogenic to Soybean (Glycine max).</title>
        <authorList>
            <person name="Rogerio F."/>
            <person name="Boufleur T.R."/>
            <person name="Ciampi-Guillardi M."/>
            <person name="Sukno S.A."/>
            <person name="Thon M.R."/>
            <person name="Massola Junior N.S."/>
            <person name="Baroncelli R."/>
        </authorList>
    </citation>
    <scope>NUCLEOTIDE SEQUENCE [LARGE SCALE GENOMIC DNA]</scope>
    <source>
        <strain evidence="1 2">CMES1059</strain>
    </source>
</reference>
<evidence type="ECO:0000313" key="2">
    <source>
        <dbReference type="Proteomes" id="UP000805649"/>
    </source>
</evidence>
<dbReference type="Proteomes" id="UP000805649">
    <property type="component" value="Unassembled WGS sequence"/>
</dbReference>